<organism evidence="2 3">
    <name type="scientific">Hydra vulgaris</name>
    <name type="common">Hydra</name>
    <name type="synonym">Hydra attenuata</name>
    <dbReference type="NCBI Taxonomy" id="6087"/>
    <lineage>
        <taxon>Eukaryota</taxon>
        <taxon>Metazoa</taxon>
        <taxon>Cnidaria</taxon>
        <taxon>Hydrozoa</taxon>
        <taxon>Hydroidolina</taxon>
        <taxon>Anthoathecata</taxon>
        <taxon>Aplanulata</taxon>
        <taxon>Hydridae</taxon>
        <taxon>Hydra</taxon>
    </lineage>
</organism>
<dbReference type="RefSeq" id="XP_065645029.1">
    <property type="nucleotide sequence ID" value="XM_065788957.1"/>
</dbReference>
<gene>
    <name evidence="3" type="primary">LOC100213604</name>
</gene>
<dbReference type="PANTHER" id="PTHR33444">
    <property type="entry name" value="SI:DKEY-19B23.12-RELATED"/>
    <property type="match status" value="1"/>
</dbReference>
<dbReference type="InterPro" id="IPR040350">
    <property type="entry name" value="TMEM272"/>
</dbReference>
<evidence type="ECO:0000313" key="2">
    <source>
        <dbReference type="Proteomes" id="UP001652625"/>
    </source>
</evidence>
<dbReference type="PANTHER" id="PTHR33444:SF2">
    <property type="entry name" value="MARVEL DOMAIN-CONTAINING PROTEIN"/>
    <property type="match status" value="1"/>
</dbReference>
<proteinExistence type="predicted"/>
<feature type="transmembrane region" description="Helical" evidence="1">
    <location>
        <begin position="133"/>
        <end position="158"/>
    </location>
</feature>
<keyword evidence="2" id="KW-1185">Reference proteome</keyword>
<keyword evidence="1 3" id="KW-0812">Transmembrane</keyword>
<feature type="transmembrane region" description="Helical" evidence="1">
    <location>
        <begin position="36"/>
        <end position="57"/>
    </location>
</feature>
<evidence type="ECO:0000256" key="1">
    <source>
        <dbReference type="SAM" id="Phobius"/>
    </source>
</evidence>
<keyword evidence="1" id="KW-0472">Membrane</keyword>
<protein>
    <submittedName>
        <fullName evidence="3">Transmembrane protein 272 isoform X2</fullName>
    </submittedName>
</protein>
<feature type="transmembrane region" description="Helical" evidence="1">
    <location>
        <begin position="97"/>
        <end position="121"/>
    </location>
</feature>
<sequence>MADQGELESQNERKGLLSDKQSTASNGVFSTNLSCLRLTVTLLLLGLPVSLITIGALKINKCPIEPMIPIYLIISGATGILTVLLTFISTISKQRCWYGLVFLTSLFALCWFVAGNIWVFKNYKKRSYCDEKAYYLAFWFIVLTYIFSVLSCCCAPIVGKQNVK</sequence>
<keyword evidence="1" id="KW-1133">Transmembrane helix</keyword>
<reference evidence="2" key="1">
    <citation type="submission" date="2025-05" db="UniProtKB">
        <authorList>
            <consortium name="RefSeq"/>
        </authorList>
    </citation>
    <scope>NUCLEOTIDE SEQUENCE [LARGE SCALE GENOMIC DNA]</scope>
</reference>
<dbReference type="Proteomes" id="UP001652625">
    <property type="component" value="Chromosome 01"/>
</dbReference>
<accession>A0ABM4B844</accession>
<reference evidence="3" key="2">
    <citation type="submission" date="2025-08" db="UniProtKB">
        <authorList>
            <consortium name="RefSeq"/>
        </authorList>
    </citation>
    <scope>IDENTIFICATION</scope>
</reference>
<name>A0ABM4B844_HYDVU</name>
<evidence type="ECO:0000313" key="3">
    <source>
        <dbReference type="RefSeq" id="XP_065645029.1"/>
    </source>
</evidence>
<dbReference type="GeneID" id="100213604"/>
<feature type="transmembrane region" description="Helical" evidence="1">
    <location>
        <begin position="69"/>
        <end position="91"/>
    </location>
</feature>